<keyword evidence="1" id="KW-0472">Membrane</keyword>
<evidence type="ECO:0000313" key="3">
    <source>
        <dbReference type="Proteomes" id="UP000614469"/>
    </source>
</evidence>
<comment type="caution">
    <text evidence="2">The sequence shown here is derived from an EMBL/GenBank/DDBJ whole genome shotgun (WGS) entry which is preliminary data.</text>
</comment>
<keyword evidence="1" id="KW-1133">Transmembrane helix</keyword>
<dbReference type="AlphaFoldDB" id="A0A8J6NJ27"/>
<organism evidence="2 3">
    <name type="scientific">Candidatus Desulfolinea nitratireducens</name>
    <dbReference type="NCBI Taxonomy" id="2841698"/>
    <lineage>
        <taxon>Bacteria</taxon>
        <taxon>Bacillati</taxon>
        <taxon>Chloroflexota</taxon>
        <taxon>Anaerolineae</taxon>
        <taxon>Anaerolineales</taxon>
        <taxon>Anaerolineales incertae sedis</taxon>
        <taxon>Candidatus Desulfolinea</taxon>
    </lineage>
</organism>
<proteinExistence type="predicted"/>
<gene>
    <name evidence="2" type="ORF">H8E29_04955</name>
</gene>
<protein>
    <submittedName>
        <fullName evidence="2">Uncharacterized protein</fullName>
    </submittedName>
</protein>
<evidence type="ECO:0000256" key="1">
    <source>
        <dbReference type="SAM" id="Phobius"/>
    </source>
</evidence>
<feature type="transmembrane region" description="Helical" evidence="1">
    <location>
        <begin position="20"/>
        <end position="37"/>
    </location>
</feature>
<feature type="transmembrane region" description="Helical" evidence="1">
    <location>
        <begin position="57"/>
        <end position="80"/>
    </location>
</feature>
<dbReference type="EMBL" id="JACNJN010000072">
    <property type="protein sequence ID" value="MBC8334593.1"/>
    <property type="molecule type" value="Genomic_DNA"/>
</dbReference>
<evidence type="ECO:0000313" key="2">
    <source>
        <dbReference type="EMBL" id="MBC8334593.1"/>
    </source>
</evidence>
<sequence length="217" mass="25490">MMIITEFKQRKYERSQRRFLYLLLLGSGMSMFLPLVWTNYNLQISLGETLSQTALAYQIVLLFFLIVAGFITACCIDAAIRNRVVFFSAPQPGHWRERILYWWGYELVAQDDTQSLEKLDSLTDDIILIEDKPLRPRRRGRKPAFPLERWLPIAAQWESRDSIRDAFTLAELIAEHLGINADGSPVVSEQAYYTTWRDRALEELERRAKKKKKPKYR</sequence>
<keyword evidence="1" id="KW-0812">Transmembrane</keyword>
<accession>A0A8J6NJ27</accession>
<name>A0A8J6NJ27_9CHLR</name>
<reference evidence="2 3" key="1">
    <citation type="submission" date="2020-08" db="EMBL/GenBank/DDBJ databases">
        <title>Bridging the membrane lipid divide: bacteria of the FCB group superphylum have the potential to synthesize archaeal ether lipids.</title>
        <authorList>
            <person name="Villanueva L."/>
            <person name="Von Meijenfeldt F.A.B."/>
            <person name="Westbye A.B."/>
            <person name="Yadav S."/>
            <person name="Hopmans E.C."/>
            <person name="Dutilh B.E."/>
            <person name="Sinninghe Damste J.S."/>
        </authorList>
    </citation>
    <scope>NUCLEOTIDE SEQUENCE [LARGE SCALE GENOMIC DNA]</scope>
    <source>
        <strain evidence="2">NIOZ-UU36</strain>
    </source>
</reference>
<dbReference type="Proteomes" id="UP000614469">
    <property type="component" value="Unassembled WGS sequence"/>
</dbReference>